<dbReference type="GO" id="GO:0005509">
    <property type="term" value="F:calcium ion binding"/>
    <property type="evidence" value="ECO:0007669"/>
    <property type="project" value="UniProtKB-UniRule"/>
</dbReference>
<feature type="region of interest" description="Disordered" evidence="7">
    <location>
        <begin position="258"/>
        <end position="289"/>
    </location>
</feature>
<name>A0A5F8GT57_MONDO</name>
<proteinExistence type="predicted"/>
<dbReference type="OMA" id="FKHEWIT"/>
<dbReference type="FunFam" id="2.60.40.60:FF:000060">
    <property type="entry name" value="Putative cadherin-23"/>
    <property type="match status" value="1"/>
</dbReference>
<reference evidence="9" key="2">
    <citation type="submission" date="2025-08" db="UniProtKB">
        <authorList>
            <consortium name="Ensembl"/>
        </authorList>
    </citation>
    <scope>IDENTIFICATION</scope>
</reference>
<feature type="compositionally biased region" description="Polar residues" evidence="7">
    <location>
        <begin position="280"/>
        <end position="289"/>
    </location>
</feature>
<dbReference type="Proteomes" id="UP000002280">
    <property type="component" value="Chromosome 1"/>
</dbReference>
<dbReference type="InParanoid" id="A0A5F8GT57"/>
<dbReference type="PROSITE" id="PS50268">
    <property type="entry name" value="CADHERIN_2"/>
    <property type="match status" value="2"/>
</dbReference>
<dbReference type="Gene3D" id="2.60.40.60">
    <property type="entry name" value="Cadherins"/>
    <property type="match status" value="2"/>
</dbReference>
<evidence type="ECO:0000256" key="3">
    <source>
        <dbReference type="ARBA" id="ARBA00022737"/>
    </source>
</evidence>
<accession>A0A5F8GT57</accession>
<keyword evidence="2" id="KW-0732">Signal</keyword>
<evidence type="ECO:0000256" key="5">
    <source>
        <dbReference type="ARBA" id="ARBA00023136"/>
    </source>
</evidence>
<dbReference type="Ensembl" id="ENSMODT00000085998.1">
    <property type="protein sequence ID" value="ENSMODP00000050574.1"/>
    <property type="gene ID" value="ENSMODG00000046225.1"/>
</dbReference>
<dbReference type="STRING" id="13616.ENSMODP00000050574"/>
<dbReference type="InterPro" id="IPR002126">
    <property type="entry name" value="Cadherin-like_dom"/>
</dbReference>
<dbReference type="Bgee" id="ENSMODG00000046225">
    <property type="expression patterns" value="Expressed in endometrium and 8 other cell types or tissues"/>
</dbReference>
<evidence type="ECO:0000256" key="2">
    <source>
        <dbReference type="ARBA" id="ARBA00022729"/>
    </source>
</evidence>
<protein>
    <recommendedName>
        <fullName evidence="8">Cadherin domain-containing protein</fullName>
    </recommendedName>
</protein>
<feature type="domain" description="Cadherin" evidence="8">
    <location>
        <begin position="28"/>
        <end position="118"/>
    </location>
</feature>
<dbReference type="GO" id="GO:0007156">
    <property type="term" value="P:homophilic cell adhesion via plasma membrane adhesion molecules"/>
    <property type="evidence" value="ECO:0007669"/>
    <property type="project" value="InterPro"/>
</dbReference>
<evidence type="ECO:0000313" key="9">
    <source>
        <dbReference type="Ensembl" id="ENSMODP00000050574.1"/>
    </source>
</evidence>
<dbReference type="PROSITE" id="PS00232">
    <property type="entry name" value="CADHERIN_1"/>
    <property type="match status" value="1"/>
</dbReference>
<dbReference type="InterPro" id="IPR039808">
    <property type="entry name" value="Cadherin"/>
</dbReference>
<reference evidence="9 10" key="1">
    <citation type="journal article" date="2007" name="Nature">
        <title>Genome of the marsupial Monodelphis domestica reveals innovation in non-coding sequences.</title>
        <authorList>
            <person name="Mikkelsen T.S."/>
            <person name="Wakefield M.J."/>
            <person name="Aken B."/>
            <person name="Amemiya C.T."/>
            <person name="Chang J.L."/>
            <person name="Duke S."/>
            <person name="Garber M."/>
            <person name="Gentles A.J."/>
            <person name="Goodstadt L."/>
            <person name="Heger A."/>
            <person name="Jurka J."/>
            <person name="Kamal M."/>
            <person name="Mauceli E."/>
            <person name="Searle S.M."/>
            <person name="Sharpe T."/>
            <person name="Baker M.L."/>
            <person name="Batzer M.A."/>
            <person name="Benos P.V."/>
            <person name="Belov K."/>
            <person name="Clamp M."/>
            <person name="Cook A."/>
            <person name="Cuff J."/>
            <person name="Das R."/>
            <person name="Davidow L."/>
            <person name="Deakin J.E."/>
            <person name="Fazzari M.J."/>
            <person name="Glass J.L."/>
            <person name="Grabherr M."/>
            <person name="Greally J.M."/>
            <person name="Gu W."/>
            <person name="Hore T.A."/>
            <person name="Huttley G.A."/>
            <person name="Kleber M."/>
            <person name="Jirtle R.L."/>
            <person name="Koina E."/>
            <person name="Lee J.T."/>
            <person name="Mahony S."/>
            <person name="Marra M.A."/>
            <person name="Miller R.D."/>
            <person name="Nicholls R.D."/>
            <person name="Oda M."/>
            <person name="Papenfuss A.T."/>
            <person name="Parra Z.E."/>
            <person name="Pollock D.D."/>
            <person name="Ray D.A."/>
            <person name="Schein J.E."/>
            <person name="Speed T.P."/>
            <person name="Thompson K."/>
            <person name="VandeBerg J.L."/>
            <person name="Wade C.M."/>
            <person name="Walker J.A."/>
            <person name="Waters P.D."/>
            <person name="Webber C."/>
            <person name="Weidman J.R."/>
            <person name="Xie X."/>
            <person name="Zody M.C."/>
            <person name="Baldwin J."/>
            <person name="Abdouelleil A."/>
            <person name="Abdulkadir J."/>
            <person name="Abebe A."/>
            <person name="Abera B."/>
            <person name="Abreu J."/>
            <person name="Acer S.C."/>
            <person name="Aftuck L."/>
            <person name="Alexander A."/>
            <person name="An P."/>
            <person name="Anderson E."/>
            <person name="Anderson S."/>
            <person name="Arachi H."/>
            <person name="Azer M."/>
            <person name="Bachantsang P."/>
            <person name="Barry A."/>
            <person name="Bayul T."/>
            <person name="Berlin A."/>
            <person name="Bessette D."/>
            <person name="Bloom T."/>
            <person name="Bloom T."/>
            <person name="Boguslavskiy L."/>
            <person name="Bonnet C."/>
            <person name="Boukhgalter B."/>
            <person name="Bourzgui I."/>
            <person name="Brown A."/>
            <person name="Cahill P."/>
            <person name="Channer S."/>
            <person name="Cheshatsang Y."/>
            <person name="Chuda L."/>
            <person name="Citroen M."/>
            <person name="Collymore A."/>
            <person name="Cooke P."/>
            <person name="Costello M."/>
            <person name="D'Aco K."/>
            <person name="Daza R."/>
            <person name="De Haan G."/>
            <person name="DeGray S."/>
            <person name="DeMaso C."/>
            <person name="Dhargay N."/>
            <person name="Dooley K."/>
            <person name="Dooley E."/>
            <person name="Doricent M."/>
            <person name="Dorje P."/>
            <person name="Dorjee K."/>
            <person name="Dupes A."/>
            <person name="Elong R."/>
            <person name="Falk J."/>
            <person name="Farina A."/>
            <person name="Faro S."/>
            <person name="Ferguson D."/>
            <person name="Fisher S."/>
            <person name="Foley C.D."/>
            <person name="Franke A."/>
            <person name="Friedrich D."/>
            <person name="Gadbois L."/>
            <person name="Gearin G."/>
            <person name="Gearin C.R."/>
            <person name="Giannoukos G."/>
            <person name="Goode T."/>
            <person name="Graham J."/>
            <person name="Grandbois E."/>
            <person name="Grewal S."/>
            <person name="Gyaltsen K."/>
            <person name="Hafez N."/>
            <person name="Hagos B."/>
            <person name="Hall J."/>
            <person name="Henson C."/>
            <person name="Hollinger A."/>
            <person name="Honan T."/>
            <person name="Huard M.D."/>
            <person name="Hughes L."/>
            <person name="Hurhula B."/>
            <person name="Husby M.E."/>
            <person name="Kamat A."/>
            <person name="Kanga B."/>
            <person name="Kashin S."/>
            <person name="Khazanovich D."/>
            <person name="Kisner P."/>
            <person name="Lance K."/>
            <person name="Lara M."/>
            <person name="Lee W."/>
            <person name="Lennon N."/>
            <person name="Letendre F."/>
            <person name="LeVine R."/>
            <person name="Lipovsky A."/>
            <person name="Liu X."/>
            <person name="Liu J."/>
            <person name="Liu S."/>
            <person name="Lokyitsang T."/>
            <person name="Lokyitsang Y."/>
            <person name="Lubonja R."/>
            <person name="Lui A."/>
            <person name="MacDonald P."/>
            <person name="Magnisalis V."/>
            <person name="Maru K."/>
            <person name="Matthews C."/>
            <person name="McCusker W."/>
            <person name="McDonough S."/>
            <person name="Mehta T."/>
            <person name="Meldrim J."/>
            <person name="Meneus L."/>
            <person name="Mihai O."/>
            <person name="Mihalev A."/>
            <person name="Mihova T."/>
            <person name="Mittelman R."/>
            <person name="Mlenga V."/>
            <person name="Montmayeur A."/>
            <person name="Mulrain L."/>
            <person name="Navidi A."/>
            <person name="Naylor J."/>
            <person name="Negash T."/>
            <person name="Nguyen T."/>
            <person name="Nguyen N."/>
            <person name="Nicol R."/>
            <person name="Norbu C."/>
            <person name="Norbu N."/>
            <person name="Novod N."/>
            <person name="O'Neill B."/>
            <person name="Osman S."/>
            <person name="Markiewicz E."/>
            <person name="Oyono O.L."/>
            <person name="Patti C."/>
            <person name="Phunkhang P."/>
            <person name="Pierre F."/>
            <person name="Priest M."/>
            <person name="Raghuraman S."/>
            <person name="Rege F."/>
            <person name="Reyes R."/>
            <person name="Rise C."/>
            <person name="Rogov P."/>
            <person name="Ross K."/>
            <person name="Ryan E."/>
            <person name="Settipalli S."/>
            <person name="Shea T."/>
            <person name="Sherpa N."/>
            <person name="Shi L."/>
            <person name="Shih D."/>
            <person name="Sparrow T."/>
            <person name="Spaulding J."/>
            <person name="Stalker J."/>
            <person name="Stange-Thomann N."/>
            <person name="Stavropoulos S."/>
            <person name="Stone C."/>
            <person name="Strader C."/>
            <person name="Tesfaye S."/>
            <person name="Thomson T."/>
            <person name="Thoulutsang Y."/>
            <person name="Thoulutsang D."/>
            <person name="Topham K."/>
            <person name="Topping I."/>
            <person name="Tsamla T."/>
            <person name="Vassiliev H."/>
            <person name="Vo A."/>
            <person name="Wangchuk T."/>
            <person name="Wangdi T."/>
            <person name="Weiand M."/>
            <person name="Wilkinson J."/>
            <person name="Wilson A."/>
            <person name="Yadav S."/>
            <person name="Young G."/>
            <person name="Yu Q."/>
            <person name="Zembek L."/>
            <person name="Zhong D."/>
            <person name="Zimmer A."/>
            <person name="Zwirko Z."/>
            <person name="Jaffe D.B."/>
            <person name="Alvarez P."/>
            <person name="Brockman W."/>
            <person name="Butler J."/>
            <person name="Chin C."/>
            <person name="Gnerre S."/>
            <person name="MacCallum I."/>
            <person name="Graves J.A."/>
            <person name="Ponting C.P."/>
            <person name="Breen M."/>
            <person name="Samollow P.B."/>
            <person name="Lander E.S."/>
            <person name="Lindblad-Toh K."/>
        </authorList>
    </citation>
    <scope>NUCLEOTIDE SEQUENCE [LARGE SCALE GENOMIC DNA]</scope>
</reference>
<dbReference type="InterPro" id="IPR020894">
    <property type="entry name" value="Cadherin_CS"/>
</dbReference>
<dbReference type="FunFam" id="2.60.40.60:FF:000164">
    <property type="entry name" value="cadherin-23 isoform X1"/>
    <property type="match status" value="1"/>
</dbReference>
<evidence type="ECO:0000256" key="6">
    <source>
        <dbReference type="PROSITE-ProRule" id="PRU00043"/>
    </source>
</evidence>
<keyword evidence="3" id="KW-0677">Repeat</keyword>
<feature type="compositionally biased region" description="Polar residues" evidence="7">
    <location>
        <begin position="258"/>
        <end position="270"/>
    </location>
</feature>
<evidence type="ECO:0000256" key="7">
    <source>
        <dbReference type="SAM" id="MobiDB-lite"/>
    </source>
</evidence>
<dbReference type="PANTHER" id="PTHR24027">
    <property type="entry name" value="CADHERIN-23"/>
    <property type="match status" value="1"/>
</dbReference>
<keyword evidence="4 6" id="KW-0106">Calcium</keyword>
<feature type="domain" description="Cadherin" evidence="8">
    <location>
        <begin position="119"/>
        <end position="222"/>
    </location>
</feature>
<evidence type="ECO:0000313" key="10">
    <source>
        <dbReference type="Proteomes" id="UP000002280"/>
    </source>
</evidence>
<keyword evidence="5" id="KW-0472">Membrane</keyword>
<dbReference type="PANTHER" id="PTHR24027:SF438">
    <property type="entry name" value="CADHERIN 23"/>
    <property type="match status" value="1"/>
</dbReference>
<dbReference type="InterPro" id="IPR015919">
    <property type="entry name" value="Cadherin-like_sf"/>
</dbReference>
<evidence type="ECO:0000256" key="1">
    <source>
        <dbReference type="ARBA" id="ARBA00004370"/>
    </source>
</evidence>
<dbReference type="CDD" id="cd11304">
    <property type="entry name" value="Cadherin_repeat"/>
    <property type="match status" value="2"/>
</dbReference>
<evidence type="ECO:0000256" key="4">
    <source>
        <dbReference type="ARBA" id="ARBA00022837"/>
    </source>
</evidence>
<dbReference type="Pfam" id="PF00028">
    <property type="entry name" value="Cadherin"/>
    <property type="match status" value="2"/>
</dbReference>
<dbReference type="GO" id="GO:0005886">
    <property type="term" value="C:plasma membrane"/>
    <property type="evidence" value="ECO:0007669"/>
    <property type="project" value="InterPro"/>
</dbReference>
<organism evidence="9 10">
    <name type="scientific">Monodelphis domestica</name>
    <name type="common">Gray short-tailed opossum</name>
    <dbReference type="NCBI Taxonomy" id="13616"/>
    <lineage>
        <taxon>Eukaryota</taxon>
        <taxon>Metazoa</taxon>
        <taxon>Chordata</taxon>
        <taxon>Craniata</taxon>
        <taxon>Vertebrata</taxon>
        <taxon>Euteleostomi</taxon>
        <taxon>Mammalia</taxon>
        <taxon>Metatheria</taxon>
        <taxon>Didelphimorphia</taxon>
        <taxon>Didelphidae</taxon>
        <taxon>Monodelphis</taxon>
    </lineage>
</organism>
<evidence type="ECO:0000259" key="8">
    <source>
        <dbReference type="PROSITE" id="PS50268"/>
    </source>
</evidence>
<reference evidence="9" key="3">
    <citation type="submission" date="2025-09" db="UniProtKB">
        <authorList>
            <consortium name="Ensembl"/>
        </authorList>
    </citation>
    <scope>IDENTIFICATION</scope>
</reference>
<comment type="subcellular location">
    <subcellularLocation>
        <location evidence="1">Membrane</location>
    </subcellularLocation>
</comment>
<dbReference type="GeneTree" id="ENSGT00940000155245"/>
<dbReference type="SMART" id="SM00112">
    <property type="entry name" value="CA"/>
    <property type="match status" value="2"/>
</dbReference>
<dbReference type="PRINTS" id="PR00205">
    <property type="entry name" value="CADHERIN"/>
</dbReference>
<dbReference type="SUPFAM" id="SSF49313">
    <property type="entry name" value="Cadherin-like"/>
    <property type="match status" value="2"/>
</dbReference>
<keyword evidence="10" id="KW-1185">Reference proteome</keyword>
<sequence>LGKDTGVVCQVNRLPYFINHFFDTYLLISEDTPVGTSVTQLLARDMDNDPLVFGVSGEEASRFFAVESDTGVVWLRQPLDRETKSEFTVEFSVSDHQGVITRKVNIQVGDVNDNAPTFHNQPYSVRIPENTPVGTPIFIVNATDPDLGAGGSVLYSFQPPSEFFAIDSARGIVTVIRELDYEVTQAYQLVVNATDQDKTKPLSTLANLAIIITDVQDMDPIFINLPYSTNIYEHSPPVSALAKLPLCLGNDITSVDTSSDNLGKTQGSRDSQPRPPVLLLSSNLESTHT</sequence>
<dbReference type="AlphaFoldDB" id="A0A5F8GT57"/>